<sequence>MIRGSDVYPGSVQLQGQAALAAAVTNLKGGDVELQAGSGASASAGDAEGGDVLINSGIGYGTGKYGSIL</sequence>
<feature type="non-terminal residue" evidence="1">
    <location>
        <position position="69"/>
    </location>
</feature>
<evidence type="ECO:0000313" key="1">
    <source>
        <dbReference type="EMBL" id="GAH09407.1"/>
    </source>
</evidence>
<protein>
    <submittedName>
        <fullName evidence="1">Uncharacterized protein</fullName>
    </submittedName>
</protein>
<gene>
    <name evidence="1" type="ORF">S01H4_53931</name>
</gene>
<accession>X1CNP9</accession>
<reference evidence="1" key="1">
    <citation type="journal article" date="2014" name="Front. Microbiol.">
        <title>High frequency of phylogenetically diverse reductive dehalogenase-homologous genes in deep subseafloor sedimentary metagenomes.</title>
        <authorList>
            <person name="Kawai M."/>
            <person name="Futagami T."/>
            <person name="Toyoda A."/>
            <person name="Takaki Y."/>
            <person name="Nishi S."/>
            <person name="Hori S."/>
            <person name="Arai W."/>
            <person name="Tsubouchi T."/>
            <person name="Morono Y."/>
            <person name="Uchiyama I."/>
            <person name="Ito T."/>
            <person name="Fujiyama A."/>
            <person name="Inagaki F."/>
            <person name="Takami H."/>
        </authorList>
    </citation>
    <scope>NUCLEOTIDE SEQUENCE</scope>
    <source>
        <strain evidence="1">Expedition CK06-06</strain>
    </source>
</reference>
<dbReference type="EMBL" id="BART01030982">
    <property type="protein sequence ID" value="GAH09407.1"/>
    <property type="molecule type" value="Genomic_DNA"/>
</dbReference>
<proteinExistence type="predicted"/>
<comment type="caution">
    <text evidence="1">The sequence shown here is derived from an EMBL/GenBank/DDBJ whole genome shotgun (WGS) entry which is preliminary data.</text>
</comment>
<dbReference type="AlphaFoldDB" id="X1CNP9"/>
<name>X1CNP9_9ZZZZ</name>
<organism evidence="1">
    <name type="scientific">marine sediment metagenome</name>
    <dbReference type="NCBI Taxonomy" id="412755"/>
    <lineage>
        <taxon>unclassified sequences</taxon>
        <taxon>metagenomes</taxon>
        <taxon>ecological metagenomes</taxon>
    </lineage>
</organism>